<dbReference type="GO" id="GO:0006777">
    <property type="term" value="P:Mo-molybdopterin cofactor biosynthetic process"/>
    <property type="evidence" value="ECO:0007669"/>
    <property type="project" value="UniProtKB-UniRule"/>
</dbReference>
<dbReference type="Gene3D" id="3.40.980.10">
    <property type="entry name" value="MoaB/Mog-like domain"/>
    <property type="match status" value="1"/>
</dbReference>
<evidence type="ECO:0000256" key="2">
    <source>
        <dbReference type="ARBA" id="ARBA00005046"/>
    </source>
</evidence>
<keyword evidence="7" id="KW-0808">Transferase</keyword>
<accession>S5SZN1</accession>
<dbReference type="Pfam" id="PF03453">
    <property type="entry name" value="MoeA_N"/>
    <property type="match status" value="1"/>
</dbReference>
<dbReference type="InterPro" id="IPR001453">
    <property type="entry name" value="MoaB/Mog_dom"/>
</dbReference>
<dbReference type="STRING" id="1224163.B841_01235"/>
<dbReference type="OrthoDB" id="9804758at2"/>
<organism evidence="9 10">
    <name type="scientific">Corynebacterium maris DSM 45190</name>
    <dbReference type="NCBI Taxonomy" id="1224163"/>
    <lineage>
        <taxon>Bacteria</taxon>
        <taxon>Bacillati</taxon>
        <taxon>Actinomycetota</taxon>
        <taxon>Actinomycetes</taxon>
        <taxon>Mycobacteriales</taxon>
        <taxon>Corynebacteriaceae</taxon>
        <taxon>Corynebacterium</taxon>
    </lineage>
</organism>
<dbReference type="UniPathway" id="UPA00344"/>
<dbReference type="InterPro" id="IPR036688">
    <property type="entry name" value="MoeA_C_domain_IV_sf"/>
</dbReference>
<comment type="pathway">
    <text evidence="2 7">Cofactor biosynthesis; molybdopterin biosynthesis.</text>
</comment>
<evidence type="ECO:0000313" key="10">
    <source>
        <dbReference type="Proteomes" id="UP000015388"/>
    </source>
</evidence>
<comment type="cofactor">
    <cofactor evidence="7">
        <name>Mg(2+)</name>
        <dbReference type="ChEBI" id="CHEBI:18420"/>
    </cofactor>
</comment>
<evidence type="ECO:0000256" key="7">
    <source>
        <dbReference type="RuleBase" id="RU365090"/>
    </source>
</evidence>
<dbReference type="PANTHER" id="PTHR10192:SF5">
    <property type="entry name" value="GEPHYRIN"/>
    <property type="match status" value="1"/>
</dbReference>
<keyword evidence="10" id="KW-1185">Reference proteome</keyword>
<evidence type="ECO:0000256" key="6">
    <source>
        <dbReference type="ARBA" id="ARBA00047317"/>
    </source>
</evidence>
<dbReference type="SUPFAM" id="SSF63867">
    <property type="entry name" value="MoeA C-terminal domain-like"/>
    <property type="match status" value="1"/>
</dbReference>
<dbReference type="EMBL" id="CP003924">
    <property type="protein sequence ID" value="AGS33730.1"/>
    <property type="molecule type" value="Genomic_DNA"/>
</dbReference>
<dbReference type="eggNOG" id="COG0303">
    <property type="taxonomic scope" value="Bacteria"/>
</dbReference>
<dbReference type="InterPro" id="IPR038987">
    <property type="entry name" value="MoeA-like"/>
</dbReference>
<keyword evidence="7" id="KW-0460">Magnesium</keyword>
<evidence type="ECO:0000256" key="3">
    <source>
        <dbReference type="ARBA" id="ARBA00010763"/>
    </source>
</evidence>
<dbReference type="Proteomes" id="UP000015388">
    <property type="component" value="Chromosome"/>
</dbReference>
<dbReference type="InterPro" id="IPR005110">
    <property type="entry name" value="MoeA_linker/N"/>
</dbReference>
<protein>
    <recommendedName>
        <fullName evidence="7">Molybdopterin molybdenumtransferase</fullName>
        <ecNumber evidence="7">2.10.1.1</ecNumber>
    </recommendedName>
</protein>
<dbReference type="AlphaFoldDB" id="S5SZN1"/>
<dbReference type="RefSeq" id="WP_020933665.1">
    <property type="nucleotide sequence ID" value="NC_021915.1"/>
</dbReference>
<dbReference type="GO" id="GO:0061599">
    <property type="term" value="F:molybdopterin molybdotransferase activity"/>
    <property type="evidence" value="ECO:0007669"/>
    <property type="project" value="UniProtKB-UniRule"/>
</dbReference>
<dbReference type="Gene3D" id="2.170.190.11">
    <property type="entry name" value="Molybdopterin biosynthesis moea protein, domain 3"/>
    <property type="match status" value="1"/>
</dbReference>
<feature type="domain" description="MoaB/Mog" evidence="8">
    <location>
        <begin position="182"/>
        <end position="315"/>
    </location>
</feature>
<evidence type="ECO:0000256" key="1">
    <source>
        <dbReference type="ARBA" id="ARBA00002901"/>
    </source>
</evidence>
<dbReference type="Pfam" id="PF00994">
    <property type="entry name" value="MoCF_biosynth"/>
    <property type="match status" value="1"/>
</dbReference>
<dbReference type="KEGG" id="cmd:B841_01235"/>
<evidence type="ECO:0000313" key="9">
    <source>
        <dbReference type="EMBL" id="AGS33730.1"/>
    </source>
</evidence>
<comment type="catalytic activity">
    <reaction evidence="6">
        <text>adenylyl-molybdopterin + molybdate = Mo-molybdopterin + AMP + H(+)</text>
        <dbReference type="Rhea" id="RHEA:35047"/>
        <dbReference type="ChEBI" id="CHEBI:15378"/>
        <dbReference type="ChEBI" id="CHEBI:36264"/>
        <dbReference type="ChEBI" id="CHEBI:62727"/>
        <dbReference type="ChEBI" id="CHEBI:71302"/>
        <dbReference type="ChEBI" id="CHEBI:456215"/>
        <dbReference type="EC" id="2.10.1.1"/>
    </reaction>
</comment>
<evidence type="ECO:0000259" key="8">
    <source>
        <dbReference type="SMART" id="SM00852"/>
    </source>
</evidence>
<name>S5SZN1_9CORY</name>
<dbReference type="CDD" id="cd00887">
    <property type="entry name" value="MoeA"/>
    <property type="match status" value="1"/>
</dbReference>
<proteinExistence type="inferred from homology"/>
<dbReference type="Pfam" id="PF03454">
    <property type="entry name" value="MoeA_C"/>
    <property type="match status" value="1"/>
</dbReference>
<dbReference type="SMART" id="SM00852">
    <property type="entry name" value="MoCF_biosynth"/>
    <property type="match status" value="1"/>
</dbReference>
<evidence type="ECO:0000256" key="5">
    <source>
        <dbReference type="ARBA" id="ARBA00023150"/>
    </source>
</evidence>
<dbReference type="InterPro" id="IPR036135">
    <property type="entry name" value="MoeA_linker/N_sf"/>
</dbReference>
<dbReference type="InterPro" id="IPR036425">
    <property type="entry name" value="MoaB/Mog-like_dom_sf"/>
</dbReference>
<keyword evidence="5 7" id="KW-0501">Molybdenum cofactor biosynthesis</keyword>
<comment type="similarity">
    <text evidence="3 7">Belongs to the MoeA family.</text>
</comment>
<dbReference type="InterPro" id="IPR005111">
    <property type="entry name" value="MoeA_C_domain_IV"/>
</dbReference>
<gene>
    <name evidence="9" type="ORF">B841_01235</name>
</gene>
<dbReference type="EC" id="2.10.1.1" evidence="7"/>
<dbReference type="PANTHER" id="PTHR10192">
    <property type="entry name" value="MOLYBDOPTERIN BIOSYNTHESIS PROTEIN"/>
    <property type="match status" value="1"/>
</dbReference>
<dbReference type="Gene3D" id="2.40.340.10">
    <property type="entry name" value="MoeA, C-terminal, domain IV"/>
    <property type="match status" value="1"/>
</dbReference>
<dbReference type="PATRIC" id="fig|1224163.3.peg.249"/>
<sequence length="392" mass="40950">MRSPEYHLKQIRAMFPEPDVITVPLAEAAGLIAAEGIVAAHDSPRFDNSQMDGYALSVNQVAATPGTFRVGPTIPAGTDPDEVYPQGVTDAMAPVMTGAKLPRGTAGVVAVESCSPGDFPQEGDFIEVPDVAPGQFMREAGADLRSGETLLTAGTRLNAAAIATIAGQSIAEVKVFRPASIVVCTGGAEIDAPGAAAIPDSNTPMMRAQAEQYGIEVAAVVRTDDDPQALERDLARAVEEHAPTAIVTSGGISHGKFEVVRQVLERHGWFGHVTQQPGGPQGVSRIKNTPVICLPGNPVSTLVSFRLFVAPALGHAPKPVTARITTNRIGLGGRDQFLRGRVVVDTEGVQWAEILGGEGSHLIAQSIAATHLIRVPADAVLRPGDAVTVYPL</sequence>
<dbReference type="Gene3D" id="3.90.105.10">
    <property type="entry name" value="Molybdopterin biosynthesis moea protein, domain 2"/>
    <property type="match status" value="1"/>
</dbReference>
<keyword evidence="4 7" id="KW-0500">Molybdenum</keyword>
<dbReference type="GO" id="GO:0046872">
    <property type="term" value="F:metal ion binding"/>
    <property type="evidence" value="ECO:0007669"/>
    <property type="project" value="UniProtKB-UniRule"/>
</dbReference>
<dbReference type="GO" id="GO:0005829">
    <property type="term" value="C:cytosol"/>
    <property type="evidence" value="ECO:0007669"/>
    <property type="project" value="TreeGrafter"/>
</dbReference>
<dbReference type="HOGENOM" id="CLU_010186_7_0_11"/>
<comment type="function">
    <text evidence="1 7">Catalyzes the insertion of molybdate into adenylated molybdopterin with the concomitant release of AMP.</text>
</comment>
<dbReference type="SUPFAM" id="SSF63882">
    <property type="entry name" value="MoeA N-terminal region -like"/>
    <property type="match status" value="1"/>
</dbReference>
<dbReference type="SUPFAM" id="SSF53218">
    <property type="entry name" value="Molybdenum cofactor biosynthesis proteins"/>
    <property type="match status" value="1"/>
</dbReference>
<keyword evidence="7" id="KW-0479">Metal-binding</keyword>
<evidence type="ECO:0000256" key="4">
    <source>
        <dbReference type="ARBA" id="ARBA00022505"/>
    </source>
</evidence>
<reference evidence="9 10" key="1">
    <citation type="submission" date="2012-11" db="EMBL/GenBank/DDBJ databases">
        <title>The complete genome sequence of Corynebacterium maris Coryn-1 (=DSM 45190).</title>
        <authorList>
            <person name="Schaffert L."/>
            <person name="Albersmeier A."/>
            <person name="Kalinowski J."/>
            <person name="Ruckert C."/>
        </authorList>
    </citation>
    <scope>NUCLEOTIDE SEQUENCE [LARGE SCALE GENOMIC DNA]</scope>
    <source>
        <strain evidence="10">Coryn-1</strain>
    </source>
</reference>